<keyword evidence="1" id="KW-0472">Membrane</keyword>
<dbReference type="EMBL" id="BMFA01000006">
    <property type="protein sequence ID" value="GGB49662.1"/>
    <property type="molecule type" value="Genomic_DNA"/>
</dbReference>
<evidence type="ECO:0008006" key="4">
    <source>
        <dbReference type="Google" id="ProtNLM"/>
    </source>
</evidence>
<comment type="caution">
    <text evidence="2">The sequence shown here is derived from an EMBL/GenBank/DDBJ whole genome shotgun (WGS) entry which is preliminary data.</text>
</comment>
<name>A0A916TJS7_9HYPH</name>
<evidence type="ECO:0000313" key="3">
    <source>
        <dbReference type="Proteomes" id="UP000605148"/>
    </source>
</evidence>
<dbReference type="RefSeq" id="WP_150496294.1">
    <property type="nucleotide sequence ID" value="NZ_BMFA01000006.1"/>
</dbReference>
<dbReference type="AlphaFoldDB" id="A0A916TJS7"/>
<gene>
    <name evidence="2" type="ORF">GCM10011316_22210</name>
</gene>
<reference evidence="2" key="1">
    <citation type="journal article" date="2014" name="Int. J. Syst. Evol. Microbiol.">
        <title>Complete genome sequence of Corynebacterium casei LMG S-19264T (=DSM 44701T), isolated from a smear-ripened cheese.</title>
        <authorList>
            <consortium name="US DOE Joint Genome Institute (JGI-PGF)"/>
            <person name="Walter F."/>
            <person name="Albersmeier A."/>
            <person name="Kalinowski J."/>
            <person name="Ruckert C."/>
        </authorList>
    </citation>
    <scope>NUCLEOTIDE SEQUENCE</scope>
    <source>
        <strain evidence="2">CGMCC 1.12426</strain>
    </source>
</reference>
<organism evidence="2 3">
    <name type="scientific">Roseibium aquae</name>
    <dbReference type="NCBI Taxonomy" id="1323746"/>
    <lineage>
        <taxon>Bacteria</taxon>
        <taxon>Pseudomonadati</taxon>
        <taxon>Pseudomonadota</taxon>
        <taxon>Alphaproteobacteria</taxon>
        <taxon>Hyphomicrobiales</taxon>
        <taxon>Stappiaceae</taxon>
        <taxon>Roseibium</taxon>
    </lineage>
</organism>
<sequence>MSTAAAPRASRQSIKWAYPRWILIAVLQLGLIALPLFERLQVQLGGQEVTLELVPVDPRDLLRGDYVILNLAAGRLPANLAVEGQAIDRGDRVFVGLEKDEAGLAQPVRIATRRDAAGPLALAGTVERAGPDRIVIDYGIDAFFLPEGAGRRIERLPAERVQLVIALSGDGRSVPIRLLVDGEPFKSDAAF</sequence>
<dbReference type="InterPro" id="IPR025833">
    <property type="entry name" value="GDYXXLXY"/>
</dbReference>
<protein>
    <recommendedName>
        <fullName evidence="4">Membrane-anchored protein</fullName>
    </recommendedName>
</protein>
<evidence type="ECO:0000313" key="2">
    <source>
        <dbReference type="EMBL" id="GGB49662.1"/>
    </source>
</evidence>
<keyword evidence="1" id="KW-1133">Transmembrane helix</keyword>
<accession>A0A916TJS7</accession>
<feature type="transmembrane region" description="Helical" evidence="1">
    <location>
        <begin position="21"/>
        <end position="37"/>
    </location>
</feature>
<reference evidence="2" key="2">
    <citation type="submission" date="2020-09" db="EMBL/GenBank/DDBJ databases">
        <authorList>
            <person name="Sun Q."/>
            <person name="Zhou Y."/>
        </authorList>
    </citation>
    <scope>NUCLEOTIDE SEQUENCE</scope>
    <source>
        <strain evidence="2">CGMCC 1.12426</strain>
    </source>
</reference>
<keyword evidence="3" id="KW-1185">Reference proteome</keyword>
<keyword evidence="1" id="KW-0812">Transmembrane</keyword>
<dbReference type="Pfam" id="PF14345">
    <property type="entry name" value="GDYXXLXY"/>
    <property type="match status" value="1"/>
</dbReference>
<dbReference type="Proteomes" id="UP000605148">
    <property type="component" value="Unassembled WGS sequence"/>
</dbReference>
<proteinExistence type="predicted"/>
<dbReference type="OrthoDB" id="4868247at2"/>
<evidence type="ECO:0000256" key="1">
    <source>
        <dbReference type="SAM" id="Phobius"/>
    </source>
</evidence>